<dbReference type="Proteomes" id="UP000316217">
    <property type="component" value="Unassembled WGS sequence"/>
</dbReference>
<keyword evidence="2" id="KW-0238">DNA-binding</keyword>
<reference evidence="6 9" key="1">
    <citation type="submission" date="2018-10" db="EMBL/GenBank/DDBJ databases">
        <title>Co-occurring genomic capacity for anaerobic methane metabolism and dissimilatory sulfite reduction discovered in the Korarchaeota.</title>
        <authorList>
            <person name="Mckay L.J."/>
            <person name="Dlakic M."/>
            <person name="Fields M.W."/>
            <person name="Delmont T.O."/>
            <person name="Eren A.M."/>
            <person name="Jay Z.J."/>
            <person name="Klingelsmith K.B."/>
            <person name="Rusch D.B."/>
            <person name="Inskeep W.P."/>
        </authorList>
    </citation>
    <scope>NUCLEOTIDE SEQUENCE [LARGE SCALE GENOMIC DNA]</scope>
    <source>
        <strain evidence="6 9">MDKW</strain>
    </source>
</reference>
<dbReference type="Pfam" id="PF13412">
    <property type="entry name" value="HTH_24"/>
    <property type="match status" value="1"/>
</dbReference>
<keyword evidence="3" id="KW-0804">Transcription</keyword>
<dbReference type="EMBL" id="RXII01000099">
    <property type="protein sequence ID" value="RZN59954.1"/>
    <property type="molecule type" value="Genomic_DNA"/>
</dbReference>
<evidence type="ECO:0000259" key="5">
    <source>
        <dbReference type="PROSITE" id="PS50956"/>
    </source>
</evidence>
<dbReference type="InterPro" id="IPR036390">
    <property type="entry name" value="WH_DNA-bd_sf"/>
</dbReference>
<evidence type="ECO:0000313" key="9">
    <source>
        <dbReference type="Proteomes" id="UP000277582"/>
    </source>
</evidence>
<dbReference type="SUPFAM" id="SSF46785">
    <property type="entry name" value="Winged helix' DNA-binding domain"/>
    <property type="match status" value="1"/>
</dbReference>
<dbReference type="InterPro" id="IPR019887">
    <property type="entry name" value="Tscrpt_reg_AsnC/Lrp_C"/>
</dbReference>
<dbReference type="SUPFAM" id="SSF54909">
    <property type="entry name" value="Dimeric alpha+beta barrel"/>
    <property type="match status" value="1"/>
</dbReference>
<keyword evidence="1" id="KW-0805">Transcription regulation</keyword>
<evidence type="ECO:0000313" key="10">
    <source>
        <dbReference type="Proteomes" id="UP000316217"/>
    </source>
</evidence>
<keyword evidence="9" id="KW-1185">Reference proteome</keyword>
<dbReference type="AlphaFoldDB" id="A0A3R9PT17"/>
<dbReference type="InterPro" id="IPR019885">
    <property type="entry name" value="Tscrpt_reg_HTH_AsnC-type_CS"/>
</dbReference>
<proteinExistence type="predicted"/>
<reference evidence="7 10" key="2">
    <citation type="journal article" date="2019" name="Nat. Microbiol.">
        <title>Wide diversity of methane and short-chain alkane metabolisms in uncultured archaea.</title>
        <authorList>
            <person name="Borrel G."/>
            <person name="Adam P.S."/>
            <person name="McKay L.J."/>
            <person name="Chen L.X."/>
            <person name="Sierra-Garcia I.N."/>
            <person name="Sieber C.M."/>
            <person name="Letourneur Q."/>
            <person name="Ghozlane A."/>
            <person name="Andersen G.L."/>
            <person name="Li W.J."/>
            <person name="Hallam S.J."/>
            <person name="Muyzer G."/>
            <person name="de Oliveira V.M."/>
            <person name="Inskeep W.P."/>
            <person name="Banfield J.F."/>
            <person name="Gribaldo S."/>
        </authorList>
    </citation>
    <scope>NUCLEOTIDE SEQUENCE [LARGE SCALE GENOMIC DNA]</scope>
    <source>
        <strain evidence="7">NM4</strain>
    </source>
</reference>
<comment type="pathway">
    <text evidence="4">Amino-acid biosynthesis.</text>
</comment>
<evidence type="ECO:0000256" key="2">
    <source>
        <dbReference type="ARBA" id="ARBA00023125"/>
    </source>
</evidence>
<dbReference type="PROSITE" id="PS00519">
    <property type="entry name" value="HTH_ASNC_1"/>
    <property type="match status" value="1"/>
</dbReference>
<dbReference type="PANTHER" id="PTHR43413">
    <property type="entry name" value="TRANSCRIPTIONAL REGULATOR, ASNC FAMILY"/>
    <property type="match status" value="1"/>
</dbReference>
<dbReference type="InterPro" id="IPR000485">
    <property type="entry name" value="AsnC-type_HTH_dom"/>
</dbReference>
<name>A0A3R9PT17_9CREN</name>
<sequence length="136" mass="15144">MDEIDRVILEELKKNSRISFVELGKKLNMSESAVRRRVKNLQKAGVIRRFTIEVGDGAISAFVLVSVEPSIPTGEVAEEIARIPNVRSIHEVTGVYDIVVTISAVSVAETNRCIDEIRRVRGVKSTNTMIVLREIP</sequence>
<dbReference type="PANTHER" id="PTHR43413:SF4">
    <property type="entry name" value="HTH-TYPE TRANSCRIPTIONAL REGULATOR LYSM"/>
    <property type="match status" value="1"/>
</dbReference>
<dbReference type="InterPro" id="IPR011991">
    <property type="entry name" value="ArsR-like_HTH"/>
</dbReference>
<dbReference type="InterPro" id="IPR036388">
    <property type="entry name" value="WH-like_DNA-bd_sf"/>
</dbReference>
<dbReference type="OrthoDB" id="14434at2157"/>
<accession>A0A3R9PT17</accession>
<dbReference type="GO" id="GO:0043565">
    <property type="term" value="F:sequence-specific DNA binding"/>
    <property type="evidence" value="ECO:0007669"/>
    <property type="project" value="InterPro"/>
</dbReference>
<organism evidence="6 9">
    <name type="scientific">Candidatus Methanodesulfokora washburnensis</name>
    <dbReference type="NCBI Taxonomy" id="2478471"/>
    <lineage>
        <taxon>Archaea</taxon>
        <taxon>Thermoproteota</taxon>
        <taxon>Candidatus Korarchaeia</taxon>
        <taxon>Candidatus Korarchaeia incertae sedis</taxon>
        <taxon>Candidatus Methanodesulfokora</taxon>
    </lineage>
</organism>
<gene>
    <name evidence="6" type="ORF">D6D85_14365</name>
    <name evidence="8" type="ORF">EF810_01485</name>
    <name evidence="7" type="ORF">EF810_06430</name>
</gene>
<comment type="caution">
    <text evidence="6">The sequence shown here is derived from an EMBL/GenBank/DDBJ whole genome shotgun (WGS) entry which is preliminary data.</text>
</comment>
<dbReference type="PROSITE" id="PS50956">
    <property type="entry name" value="HTH_ASNC_2"/>
    <property type="match status" value="1"/>
</dbReference>
<dbReference type="Gene3D" id="3.30.70.920">
    <property type="match status" value="1"/>
</dbReference>
<dbReference type="InterPro" id="IPR019888">
    <property type="entry name" value="Tscrpt_reg_AsnC-like"/>
</dbReference>
<feature type="domain" description="HTH asnC-type" evidence="5">
    <location>
        <begin position="1"/>
        <end position="63"/>
    </location>
</feature>
<evidence type="ECO:0000313" key="7">
    <source>
        <dbReference type="EMBL" id="RZN59954.1"/>
    </source>
</evidence>
<evidence type="ECO:0000256" key="3">
    <source>
        <dbReference type="ARBA" id="ARBA00023163"/>
    </source>
</evidence>
<dbReference type="PRINTS" id="PR00033">
    <property type="entry name" value="HTHASNC"/>
</dbReference>
<dbReference type="CDD" id="cd00090">
    <property type="entry name" value="HTH_ARSR"/>
    <property type="match status" value="1"/>
</dbReference>
<dbReference type="InterPro" id="IPR011008">
    <property type="entry name" value="Dimeric_a/b-barrel"/>
</dbReference>
<evidence type="ECO:0000313" key="8">
    <source>
        <dbReference type="EMBL" id="RZN63082.1"/>
    </source>
</evidence>
<protein>
    <submittedName>
        <fullName evidence="6">Lrp/AsnC family transcriptional regulator</fullName>
    </submittedName>
</protein>
<dbReference type="Proteomes" id="UP000277582">
    <property type="component" value="Unassembled WGS sequence"/>
</dbReference>
<evidence type="ECO:0000256" key="1">
    <source>
        <dbReference type="ARBA" id="ARBA00023015"/>
    </source>
</evidence>
<dbReference type="Gene3D" id="1.10.10.10">
    <property type="entry name" value="Winged helix-like DNA-binding domain superfamily/Winged helix DNA-binding domain"/>
    <property type="match status" value="1"/>
</dbReference>
<evidence type="ECO:0000256" key="4">
    <source>
        <dbReference type="ARBA" id="ARBA00029440"/>
    </source>
</evidence>
<dbReference type="InterPro" id="IPR050684">
    <property type="entry name" value="HTH-Siroheme_Decarb"/>
</dbReference>
<dbReference type="Pfam" id="PF01037">
    <property type="entry name" value="AsnC_trans_reg"/>
    <property type="match status" value="1"/>
</dbReference>
<dbReference type="EMBL" id="RXII01000025">
    <property type="protein sequence ID" value="RZN63082.1"/>
    <property type="molecule type" value="Genomic_DNA"/>
</dbReference>
<evidence type="ECO:0000313" key="6">
    <source>
        <dbReference type="EMBL" id="RSN72318.1"/>
    </source>
</evidence>
<dbReference type="SMART" id="SM00344">
    <property type="entry name" value="HTH_ASNC"/>
    <property type="match status" value="1"/>
</dbReference>
<dbReference type="RefSeq" id="WP_125672634.1">
    <property type="nucleotide sequence ID" value="NZ_RCOS01000160.1"/>
</dbReference>
<dbReference type="EMBL" id="RCOS01000160">
    <property type="protein sequence ID" value="RSN72318.1"/>
    <property type="molecule type" value="Genomic_DNA"/>
</dbReference>